<feature type="domain" description="Glucose-methanol-choline oxidoreductase N-terminal" evidence="2">
    <location>
        <begin position="324"/>
        <end position="338"/>
    </location>
</feature>
<keyword evidence="4" id="KW-1185">Reference proteome</keyword>
<comment type="caution">
    <text evidence="3">The sequence shown here is derived from an EMBL/GenBank/DDBJ whole genome shotgun (WGS) entry which is preliminary data.</text>
</comment>
<dbReference type="PANTHER" id="PTHR11552">
    <property type="entry name" value="GLUCOSE-METHANOL-CHOLINE GMC OXIDOREDUCTASE"/>
    <property type="match status" value="1"/>
</dbReference>
<dbReference type="Gene3D" id="3.50.50.60">
    <property type="entry name" value="FAD/NAD(P)-binding domain"/>
    <property type="match status" value="1"/>
</dbReference>
<evidence type="ECO:0000313" key="3">
    <source>
        <dbReference type="EMBL" id="KAJ8921516.1"/>
    </source>
</evidence>
<dbReference type="GO" id="GO:0050660">
    <property type="term" value="F:flavin adenine dinucleotide binding"/>
    <property type="evidence" value="ECO:0007669"/>
    <property type="project" value="InterPro"/>
</dbReference>
<dbReference type="EMBL" id="JANEYG010000010">
    <property type="protein sequence ID" value="KAJ8921516.1"/>
    <property type="molecule type" value="Genomic_DNA"/>
</dbReference>
<proteinExistence type="inferred from homology"/>
<dbReference type="PROSITE" id="PS00624">
    <property type="entry name" value="GMC_OXRED_2"/>
    <property type="match status" value="1"/>
</dbReference>
<organism evidence="3 4">
    <name type="scientific">Exocentrus adspersus</name>
    <dbReference type="NCBI Taxonomy" id="1586481"/>
    <lineage>
        <taxon>Eukaryota</taxon>
        <taxon>Metazoa</taxon>
        <taxon>Ecdysozoa</taxon>
        <taxon>Arthropoda</taxon>
        <taxon>Hexapoda</taxon>
        <taxon>Insecta</taxon>
        <taxon>Pterygota</taxon>
        <taxon>Neoptera</taxon>
        <taxon>Endopterygota</taxon>
        <taxon>Coleoptera</taxon>
        <taxon>Polyphaga</taxon>
        <taxon>Cucujiformia</taxon>
        <taxon>Chrysomeloidea</taxon>
        <taxon>Cerambycidae</taxon>
        <taxon>Lamiinae</taxon>
        <taxon>Acanthocinini</taxon>
        <taxon>Exocentrus</taxon>
    </lineage>
</organism>
<dbReference type="GO" id="GO:0016614">
    <property type="term" value="F:oxidoreductase activity, acting on CH-OH group of donors"/>
    <property type="evidence" value="ECO:0007669"/>
    <property type="project" value="InterPro"/>
</dbReference>
<sequence>MVSLAAPQCGCAPPNLGPSVLDVCTAHNFLVFMSLLESIVTNTCNISKICERVTPVTTPDEEYDFVVIGGGSGGATVAGRLSETPEFKVLLLEAGGDELPVMQVPLFHDLITGFEPIDWHYKTEPEPQACLGYDEQRCPWPRAKMLGGCSSINGMMHTRGTPADFDSWAAAGNEGWGYKDVLPWYKYSEDNLEVGKLVSEEYHGTGGLVTVKRFNDQPDFTWDLFKAAEDAGFPVVDDLDGVNVTGFTVAQADNGRDGVRLSSARAFLWPARNRSNLNVMLNSTATKILVDVDGSNKTVSGVTFVYNNQTYTVKVNKEVILAAGAINSPQLLLLSGIGPKDVLEAAEIEQLHELPGVGKNLTNHVAFGFAYSLNKVSNTNVMEMQSLLEYIENGDGPLSSTGMSQVTARVNSKYADPSGQDPDLQFLFGGSYSQSCSQGFPDGPQDPDDPDGKRDFVMAAVNVHPKSRGYISLRSNDPFETPVMVGNYLTAPEDIEVLVDGIRIIQKVTGSDFLVSKYGLEYQNGTYGNCSETFEYDTDDYWKCAIRYSTGPENHQASSCRMGPSTDEFAVVDNQLRVHGIDGLRIADASVMPKVVSGNTHATVVMIAERAVDFIKTTWL</sequence>
<dbReference type="SUPFAM" id="SSF54373">
    <property type="entry name" value="FAD-linked reductases, C-terminal domain"/>
    <property type="match status" value="1"/>
</dbReference>
<protein>
    <recommendedName>
        <fullName evidence="2">Glucose-methanol-choline oxidoreductase N-terminal domain-containing protein</fullName>
    </recommendedName>
</protein>
<comment type="similarity">
    <text evidence="1">Belongs to the GMC oxidoreductase family.</text>
</comment>
<accession>A0AAV8W5U9</accession>
<dbReference type="InterPro" id="IPR007867">
    <property type="entry name" value="GMC_OxRtase_C"/>
</dbReference>
<evidence type="ECO:0000256" key="1">
    <source>
        <dbReference type="ARBA" id="ARBA00010790"/>
    </source>
</evidence>
<evidence type="ECO:0000259" key="2">
    <source>
        <dbReference type="PROSITE" id="PS00624"/>
    </source>
</evidence>
<dbReference type="InterPro" id="IPR012132">
    <property type="entry name" value="GMC_OxRdtase"/>
</dbReference>
<dbReference type="AlphaFoldDB" id="A0AAV8W5U9"/>
<name>A0AAV8W5U9_9CUCU</name>
<dbReference type="Proteomes" id="UP001159042">
    <property type="component" value="Unassembled WGS sequence"/>
</dbReference>
<evidence type="ECO:0000313" key="4">
    <source>
        <dbReference type="Proteomes" id="UP001159042"/>
    </source>
</evidence>
<dbReference type="Pfam" id="PF00732">
    <property type="entry name" value="GMC_oxred_N"/>
    <property type="match status" value="1"/>
</dbReference>
<dbReference type="Gene3D" id="3.30.560.10">
    <property type="entry name" value="Glucose Oxidase, domain 3"/>
    <property type="match status" value="1"/>
</dbReference>
<dbReference type="Pfam" id="PF05199">
    <property type="entry name" value="GMC_oxred_C"/>
    <property type="match status" value="1"/>
</dbReference>
<dbReference type="PIRSF" id="PIRSF000137">
    <property type="entry name" value="Alcohol_oxidase"/>
    <property type="match status" value="1"/>
</dbReference>
<reference evidence="3 4" key="1">
    <citation type="journal article" date="2023" name="Insect Mol. Biol.">
        <title>Genome sequencing provides insights into the evolution of gene families encoding plant cell wall-degrading enzymes in longhorned beetles.</title>
        <authorList>
            <person name="Shin N.R."/>
            <person name="Okamura Y."/>
            <person name="Kirsch R."/>
            <person name="Pauchet Y."/>
        </authorList>
    </citation>
    <scope>NUCLEOTIDE SEQUENCE [LARGE SCALE GENOMIC DNA]</scope>
    <source>
        <strain evidence="3">EAD_L_NR</strain>
    </source>
</reference>
<dbReference type="SUPFAM" id="SSF51905">
    <property type="entry name" value="FAD/NAD(P)-binding domain"/>
    <property type="match status" value="1"/>
</dbReference>
<gene>
    <name evidence="3" type="ORF">NQ315_003134</name>
</gene>
<dbReference type="InterPro" id="IPR036188">
    <property type="entry name" value="FAD/NAD-bd_sf"/>
</dbReference>
<dbReference type="PANTHER" id="PTHR11552:SF217">
    <property type="entry name" value="GLUCOSE DEHYDROGENASE [FAD, QUINONE]"/>
    <property type="match status" value="1"/>
</dbReference>
<dbReference type="InterPro" id="IPR000172">
    <property type="entry name" value="GMC_OxRdtase_N"/>
</dbReference>